<dbReference type="Proteomes" id="UP000410492">
    <property type="component" value="Unassembled WGS sequence"/>
</dbReference>
<keyword evidence="2" id="KW-1185">Reference proteome</keyword>
<dbReference type="EMBL" id="CAACVG010009893">
    <property type="protein sequence ID" value="VEN54462.1"/>
    <property type="molecule type" value="Genomic_DNA"/>
</dbReference>
<reference evidence="1 2" key="1">
    <citation type="submission" date="2019-01" db="EMBL/GenBank/DDBJ databases">
        <authorList>
            <person name="Sayadi A."/>
        </authorList>
    </citation>
    <scope>NUCLEOTIDE SEQUENCE [LARGE SCALE GENOMIC DNA]</scope>
</reference>
<gene>
    <name evidence="1" type="ORF">CALMAC_LOCUS13928</name>
</gene>
<name>A0A653D3C2_CALMS</name>
<accession>A0A653D3C2</accession>
<proteinExistence type="predicted"/>
<dbReference type="OrthoDB" id="10012174at2759"/>
<sequence>MVTGERATMTVIGNNIPGTKNEVDLGTETGRADHEVQITETEIVDGKGGTSTGTEIETAKGTKTVEAEGDHVRGEYGKFCCNKPEIKMETTPAACGEAIEVPFINWEYLNVKLGTEVMAPPGAHIWTPTPPSIVGPLEDHVYGEPERRFESAMLQGKSEHSIGFSSKY</sequence>
<protein>
    <submittedName>
        <fullName evidence="1">Uncharacterized protein</fullName>
    </submittedName>
</protein>
<evidence type="ECO:0000313" key="1">
    <source>
        <dbReference type="EMBL" id="VEN54462.1"/>
    </source>
</evidence>
<dbReference type="AlphaFoldDB" id="A0A653D3C2"/>
<organism evidence="1 2">
    <name type="scientific">Callosobruchus maculatus</name>
    <name type="common">Southern cowpea weevil</name>
    <name type="synonym">Pulse bruchid</name>
    <dbReference type="NCBI Taxonomy" id="64391"/>
    <lineage>
        <taxon>Eukaryota</taxon>
        <taxon>Metazoa</taxon>
        <taxon>Ecdysozoa</taxon>
        <taxon>Arthropoda</taxon>
        <taxon>Hexapoda</taxon>
        <taxon>Insecta</taxon>
        <taxon>Pterygota</taxon>
        <taxon>Neoptera</taxon>
        <taxon>Endopterygota</taxon>
        <taxon>Coleoptera</taxon>
        <taxon>Polyphaga</taxon>
        <taxon>Cucujiformia</taxon>
        <taxon>Chrysomeloidea</taxon>
        <taxon>Chrysomelidae</taxon>
        <taxon>Bruchinae</taxon>
        <taxon>Bruchini</taxon>
        <taxon>Callosobruchus</taxon>
    </lineage>
</organism>
<evidence type="ECO:0000313" key="2">
    <source>
        <dbReference type="Proteomes" id="UP000410492"/>
    </source>
</evidence>